<accession>A0A5C0VDE6</accession>
<evidence type="ECO:0000256" key="13">
    <source>
        <dbReference type="SAM" id="Phobius"/>
    </source>
</evidence>
<dbReference type="CDD" id="cd00082">
    <property type="entry name" value="HisKA"/>
    <property type="match status" value="1"/>
</dbReference>
<keyword evidence="3 12" id="KW-0597">Phosphoprotein</keyword>
<dbReference type="Gene3D" id="2.130.10.10">
    <property type="entry name" value="YVTN repeat-like/Quinoprotein amine dehydrogenase"/>
    <property type="match status" value="2"/>
</dbReference>
<dbReference type="Gene3D" id="3.40.50.2300">
    <property type="match status" value="1"/>
</dbReference>
<keyword evidence="5" id="KW-0547">Nucleotide-binding</keyword>
<evidence type="ECO:0000256" key="12">
    <source>
        <dbReference type="PROSITE-ProRule" id="PRU00169"/>
    </source>
</evidence>
<dbReference type="GO" id="GO:0043565">
    <property type="term" value="F:sequence-specific DNA binding"/>
    <property type="evidence" value="ECO:0007669"/>
    <property type="project" value="InterPro"/>
</dbReference>
<dbReference type="SUPFAM" id="SSF52172">
    <property type="entry name" value="CheY-like"/>
    <property type="match status" value="1"/>
</dbReference>
<dbReference type="PROSITE" id="PS01124">
    <property type="entry name" value="HTH_ARAC_FAMILY_2"/>
    <property type="match status" value="1"/>
</dbReference>
<evidence type="ECO:0000256" key="5">
    <source>
        <dbReference type="ARBA" id="ARBA00022741"/>
    </source>
</evidence>
<dbReference type="PROSITE" id="PS00041">
    <property type="entry name" value="HTH_ARAC_FAMILY_1"/>
    <property type="match status" value="1"/>
</dbReference>
<dbReference type="Gene3D" id="3.30.565.10">
    <property type="entry name" value="Histidine kinase-like ATPase, C-terminal domain"/>
    <property type="match status" value="1"/>
</dbReference>
<dbReference type="SMART" id="SM00448">
    <property type="entry name" value="REC"/>
    <property type="match status" value="1"/>
</dbReference>
<evidence type="ECO:0000256" key="3">
    <source>
        <dbReference type="ARBA" id="ARBA00022553"/>
    </source>
</evidence>
<dbReference type="SUPFAM" id="SSF46689">
    <property type="entry name" value="Homeodomain-like"/>
    <property type="match status" value="1"/>
</dbReference>
<feature type="domain" description="HTH araC/xylS-type" evidence="14">
    <location>
        <begin position="1264"/>
        <end position="1363"/>
    </location>
</feature>
<dbReference type="Pfam" id="PF12833">
    <property type="entry name" value="HTH_18"/>
    <property type="match status" value="1"/>
</dbReference>
<dbReference type="PROSITE" id="PS50109">
    <property type="entry name" value="HIS_KIN"/>
    <property type="match status" value="1"/>
</dbReference>
<dbReference type="FunFam" id="2.60.40.10:FF:000791">
    <property type="entry name" value="Two-component system sensor histidine kinase/response regulator"/>
    <property type="match status" value="1"/>
</dbReference>
<dbReference type="KEGG" id="pej:FYC62_01140"/>
<dbReference type="PANTHER" id="PTHR43547:SF2">
    <property type="entry name" value="HYBRID SIGNAL TRANSDUCTION HISTIDINE KINASE C"/>
    <property type="match status" value="1"/>
</dbReference>
<keyword evidence="9" id="KW-0805">Transcription regulation</keyword>
<keyword evidence="18" id="KW-1185">Reference proteome</keyword>
<evidence type="ECO:0000259" key="14">
    <source>
        <dbReference type="PROSITE" id="PS01124"/>
    </source>
</evidence>
<keyword evidence="11" id="KW-0804">Transcription</keyword>
<dbReference type="InterPro" id="IPR015943">
    <property type="entry name" value="WD40/YVTN_repeat-like_dom_sf"/>
</dbReference>
<evidence type="ECO:0000256" key="9">
    <source>
        <dbReference type="ARBA" id="ARBA00023015"/>
    </source>
</evidence>
<dbReference type="GO" id="GO:0000155">
    <property type="term" value="F:phosphorelay sensor kinase activity"/>
    <property type="evidence" value="ECO:0007669"/>
    <property type="project" value="InterPro"/>
</dbReference>
<dbReference type="EC" id="2.7.13.3" evidence="2"/>
<dbReference type="InterPro" id="IPR011110">
    <property type="entry name" value="Reg_prop"/>
</dbReference>
<dbReference type="SMART" id="SM00387">
    <property type="entry name" value="HATPase_c"/>
    <property type="match status" value="1"/>
</dbReference>
<keyword evidence="10" id="KW-0238">DNA-binding</keyword>
<feature type="modified residue" description="4-aspartylphosphate" evidence="12">
    <location>
        <position position="1165"/>
    </location>
</feature>
<dbReference type="CDD" id="cd17574">
    <property type="entry name" value="REC_OmpR"/>
    <property type="match status" value="1"/>
</dbReference>
<gene>
    <name evidence="17" type="ORF">FYC62_01140</name>
</gene>
<dbReference type="Proteomes" id="UP000323653">
    <property type="component" value="Chromosome"/>
</dbReference>
<dbReference type="FunFam" id="1.10.287.130:FF:000045">
    <property type="entry name" value="Two-component system sensor histidine kinase/response regulator"/>
    <property type="match status" value="1"/>
</dbReference>
<evidence type="ECO:0000313" key="18">
    <source>
        <dbReference type="Proteomes" id="UP000323653"/>
    </source>
</evidence>
<evidence type="ECO:0000256" key="8">
    <source>
        <dbReference type="ARBA" id="ARBA00023012"/>
    </source>
</evidence>
<evidence type="ECO:0000256" key="4">
    <source>
        <dbReference type="ARBA" id="ARBA00022679"/>
    </source>
</evidence>
<protein>
    <recommendedName>
        <fullName evidence="2">histidine kinase</fullName>
        <ecNumber evidence="2">2.7.13.3</ecNumber>
    </recommendedName>
</protein>
<dbReference type="InterPro" id="IPR005467">
    <property type="entry name" value="His_kinase_dom"/>
</dbReference>
<evidence type="ECO:0000256" key="10">
    <source>
        <dbReference type="ARBA" id="ARBA00023125"/>
    </source>
</evidence>
<dbReference type="InterPro" id="IPR018062">
    <property type="entry name" value="HTH_AraC-typ_CS"/>
</dbReference>
<dbReference type="PRINTS" id="PR00344">
    <property type="entry name" value="BCTRLSENSOR"/>
</dbReference>
<dbReference type="PANTHER" id="PTHR43547">
    <property type="entry name" value="TWO-COMPONENT HISTIDINE KINASE"/>
    <property type="match status" value="1"/>
</dbReference>
<dbReference type="Gene3D" id="1.10.10.60">
    <property type="entry name" value="Homeodomain-like"/>
    <property type="match status" value="2"/>
</dbReference>
<dbReference type="Pfam" id="PF02518">
    <property type="entry name" value="HATPase_c"/>
    <property type="match status" value="1"/>
</dbReference>
<dbReference type="Gene3D" id="1.10.287.130">
    <property type="match status" value="1"/>
</dbReference>
<dbReference type="SUPFAM" id="SSF63829">
    <property type="entry name" value="Calcium-dependent phosphotriesterase"/>
    <property type="match status" value="4"/>
</dbReference>
<proteinExistence type="predicted"/>
<dbReference type="SMART" id="SM00388">
    <property type="entry name" value="HisKA"/>
    <property type="match status" value="1"/>
</dbReference>
<comment type="catalytic activity">
    <reaction evidence="1">
        <text>ATP + protein L-histidine = ADP + protein N-phospho-L-histidine.</text>
        <dbReference type="EC" id="2.7.13.3"/>
    </reaction>
</comment>
<dbReference type="Pfam" id="PF00072">
    <property type="entry name" value="Response_reg"/>
    <property type="match status" value="1"/>
</dbReference>
<keyword evidence="4" id="KW-0808">Transferase</keyword>
<dbReference type="Pfam" id="PF00512">
    <property type="entry name" value="HisKA"/>
    <property type="match status" value="1"/>
</dbReference>
<keyword evidence="7" id="KW-0067">ATP-binding</keyword>
<evidence type="ECO:0000259" key="15">
    <source>
        <dbReference type="PROSITE" id="PS50109"/>
    </source>
</evidence>
<organism evidence="17 18">
    <name type="scientific">Pedobacter aquae</name>
    <dbReference type="NCBI Taxonomy" id="2605747"/>
    <lineage>
        <taxon>Bacteria</taxon>
        <taxon>Pseudomonadati</taxon>
        <taxon>Bacteroidota</taxon>
        <taxon>Sphingobacteriia</taxon>
        <taxon>Sphingobacteriales</taxon>
        <taxon>Sphingobacteriaceae</taxon>
        <taxon>Pedobacter</taxon>
    </lineage>
</organism>
<evidence type="ECO:0000313" key="17">
    <source>
        <dbReference type="EMBL" id="QEK50426.1"/>
    </source>
</evidence>
<dbReference type="InterPro" id="IPR018060">
    <property type="entry name" value="HTH_AraC"/>
</dbReference>
<dbReference type="Pfam" id="PF07495">
    <property type="entry name" value="Y_Y_Y"/>
    <property type="match status" value="1"/>
</dbReference>
<sequence length="1370" mass="155792">MKIKLLKCFFIASWILLFVTKSNGQQLDLNFLNISSKDGLSSNLVNTILKDKYGFMWFGTDDGLNKFDGEHFTVYRHKADDNESISSNEILYLYEDEKANLWICTGSGLVLYDRNTDTFKNITSTKDFTVTSVCSYNNNIWVAHYSGLIIFNKEKNTLTQLSLKNKGDINLLAKGVLHIFKDSKNRIWIGTNTGLYSYNSKKQELEKFFHNSNPESIASDYINQIAEDLFGNIWFATDGGLSMWVRNTKKFINYKNNPKNINSLSNNIVYTLASASDGKLWVGTEDGLNIVNPITKKVERVAKNSRNKYGLVGKSVKEIFLDNQGIFWIATFRGGINKYDKNLAFFNLRQSNYFDVYGLSAPVVTSFAKHTKNSIFIGTDGGGLNLYQADNGSFKHITVADNPSEDKNLSILAMENDGDNLWIGTYLNGIYILNTKTGKLKQIKEGNNSQSLSNNNIFCLKRDSKGNIWIGTNGQGVDCYNLQKNEFVNYSSKKVGKYKLPVNGFIRALAEDKEGNIWIGTNGSGIAVYNPITGKSKLISKTNTKLPNDNIYSIYVAVDGKVWIASAGGGLTHYDIETGNMTSFSEEQGLANGVVYKIIEDSYGKIWLSTNKGISSFDTFTKKFKNYSYNNGVQRSPFVIGAGLKLDDGRIFFGGTDGFNYFNPKLISSNKNQQKVILTDLKINNLSVRPGEDSPIQNHISVANEINLDFKQNFLLSFVALNYSSPQENRYSYKLEKFDKEWNYIGQSQTAIYTNLDPGTYIFKVKASSDAGDWTTPITEIKIVVNPPFWRTIYAFILYLFIVVSVLFYIRHRGIQKLKSKFALEQERIQIQSLIEQERLESERIHEFDEMKIKFLTNISHEFRTPISLIIGPIAQLIQQETNSPKYQQLNMVMRNARRLLNLVNQLLDFRNISSNENKLNTTEGDFISFCKEVAESFKDLAEQKGINFDFQSEISSYYTTFDHNKIERIFFNLLSNAFKFTLEGGEIIFKIENAKRKEGLKITIIDTGIGIDENAKEKIFERFFQNESNPAILNQGSGIGLSIAKEFVKMHGGAIEVESIKGEGSTFIIYFPFEKIKNIESAKYKLDTNQDIKLTNEETELEIIVEKALKNEVKPSVLIVDDNEDFRHYLKENLKEQYTIIEAENGKDGWQKVLSSHPQLVVSDINMPQVTGIEFCRKIKLDKRTKHIPVILLTAITGEESQMLGLETGANDYLNKPFNFEILQFKIRNLLTMKEHLKNTYSKQMNVTVKEIEVESENEKLMNKVLHFIESNLTNPKLSVEELSSYIGMSRGSLYTKILEMTGETPVEFIRSIKLKKAANLLEKSDLNVAQICYAVGFSTPNYFARAFKTKYNMLPSEFINLKRNKGNS</sequence>
<keyword evidence="13" id="KW-0812">Transmembrane</keyword>
<evidence type="ECO:0000256" key="11">
    <source>
        <dbReference type="ARBA" id="ARBA00023163"/>
    </source>
</evidence>
<dbReference type="InterPro" id="IPR013783">
    <property type="entry name" value="Ig-like_fold"/>
</dbReference>
<dbReference type="FunFam" id="3.30.565.10:FF:000037">
    <property type="entry name" value="Hybrid sensor histidine kinase/response regulator"/>
    <property type="match status" value="1"/>
</dbReference>
<keyword evidence="8" id="KW-0902">Two-component regulatory system</keyword>
<dbReference type="InterPro" id="IPR009057">
    <property type="entry name" value="Homeodomain-like_sf"/>
</dbReference>
<dbReference type="InterPro" id="IPR001789">
    <property type="entry name" value="Sig_transdc_resp-reg_receiver"/>
</dbReference>
<dbReference type="InterPro" id="IPR011006">
    <property type="entry name" value="CheY-like_superfamily"/>
</dbReference>
<dbReference type="InterPro" id="IPR003594">
    <property type="entry name" value="HATPase_dom"/>
</dbReference>
<dbReference type="EMBL" id="CP043329">
    <property type="protein sequence ID" value="QEK50426.1"/>
    <property type="molecule type" value="Genomic_DNA"/>
</dbReference>
<evidence type="ECO:0000256" key="2">
    <source>
        <dbReference type="ARBA" id="ARBA00012438"/>
    </source>
</evidence>
<dbReference type="InterPro" id="IPR003661">
    <property type="entry name" value="HisK_dim/P_dom"/>
</dbReference>
<keyword evidence="6" id="KW-0418">Kinase</keyword>
<dbReference type="InterPro" id="IPR011123">
    <property type="entry name" value="Y_Y_Y"/>
</dbReference>
<feature type="transmembrane region" description="Helical" evidence="13">
    <location>
        <begin position="789"/>
        <end position="810"/>
    </location>
</feature>
<dbReference type="GO" id="GO:0005524">
    <property type="term" value="F:ATP binding"/>
    <property type="evidence" value="ECO:0007669"/>
    <property type="project" value="UniProtKB-KW"/>
</dbReference>
<dbReference type="InterPro" id="IPR036890">
    <property type="entry name" value="HATPase_C_sf"/>
</dbReference>
<evidence type="ECO:0000259" key="16">
    <source>
        <dbReference type="PROSITE" id="PS50110"/>
    </source>
</evidence>
<evidence type="ECO:0000256" key="1">
    <source>
        <dbReference type="ARBA" id="ARBA00000085"/>
    </source>
</evidence>
<dbReference type="SUPFAM" id="SSF55874">
    <property type="entry name" value="ATPase domain of HSP90 chaperone/DNA topoisomerase II/histidine kinase"/>
    <property type="match status" value="1"/>
</dbReference>
<evidence type="ECO:0000256" key="6">
    <source>
        <dbReference type="ARBA" id="ARBA00022777"/>
    </source>
</evidence>
<name>A0A5C0VDE6_9SPHI</name>
<dbReference type="InterPro" id="IPR004358">
    <property type="entry name" value="Sig_transdc_His_kin-like_C"/>
</dbReference>
<keyword evidence="13" id="KW-1133">Transmembrane helix</keyword>
<dbReference type="Pfam" id="PF07494">
    <property type="entry name" value="Reg_prop"/>
    <property type="match status" value="5"/>
</dbReference>
<evidence type="ECO:0000256" key="7">
    <source>
        <dbReference type="ARBA" id="ARBA00022840"/>
    </source>
</evidence>
<dbReference type="GO" id="GO:0003700">
    <property type="term" value="F:DNA-binding transcription factor activity"/>
    <property type="evidence" value="ECO:0007669"/>
    <property type="project" value="InterPro"/>
</dbReference>
<dbReference type="SMART" id="SM00342">
    <property type="entry name" value="HTH_ARAC"/>
    <property type="match status" value="1"/>
</dbReference>
<dbReference type="SUPFAM" id="SSF47384">
    <property type="entry name" value="Homodimeric domain of signal transducing histidine kinase"/>
    <property type="match status" value="1"/>
</dbReference>
<dbReference type="PROSITE" id="PS50110">
    <property type="entry name" value="RESPONSE_REGULATORY"/>
    <property type="match status" value="1"/>
</dbReference>
<feature type="domain" description="Histidine kinase" evidence="15">
    <location>
        <begin position="858"/>
        <end position="1076"/>
    </location>
</feature>
<dbReference type="InterPro" id="IPR036097">
    <property type="entry name" value="HisK_dim/P_sf"/>
</dbReference>
<reference evidence="17 18" key="1">
    <citation type="submission" date="2019-08" db="EMBL/GenBank/DDBJ databases">
        <title>Pedobacter sp. nov., isolated from Han river, South Korea.</title>
        <authorList>
            <person name="Lee D.-H."/>
            <person name="Kim Y.-S."/>
            <person name="Hwang E.-M."/>
            <person name="Le Tran T.C."/>
            <person name="Cha C.-J."/>
        </authorList>
    </citation>
    <scope>NUCLEOTIDE SEQUENCE [LARGE SCALE GENOMIC DNA]</scope>
    <source>
        <strain evidence="17 18">CJ43</strain>
    </source>
</reference>
<dbReference type="Gene3D" id="2.60.40.10">
    <property type="entry name" value="Immunoglobulins"/>
    <property type="match status" value="1"/>
</dbReference>
<feature type="domain" description="Response regulatory" evidence="16">
    <location>
        <begin position="1117"/>
        <end position="1232"/>
    </location>
</feature>
<keyword evidence="13" id="KW-0472">Membrane</keyword>